<dbReference type="EMBL" id="JANBPK010000753">
    <property type="protein sequence ID" value="KAJ2932991.1"/>
    <property type="molecule type" value="Genomic_DNA"/>
</dbReference>
<feature type="region of interest" description="Disordered" evidence="1">
    <location>
        <begin position="23"/>
        <end position="140"/>
    </location>
</feature>
<keyword evidence="3" id="KW-1185">Reference proteome</keyword>
<feature type="compositionally biased region" description="Basic and acidic residues" evidence="1">
    <location>
        <begin position="59"/>
        <end position="72"/>
    </location>
</feature>
<dbReference type="AlphaFoldDB" id="A0A9W8MJI6"/>
<reference evidence="2" key="1">
    <citation type="submission" date="2022-06" db="EMBL/GenBank/DDBJ databases">
        <title>Genome Sequence of Candolleomyces eurysporus.</title>
        <authorList>
            <person name="Buettner E."/>
        </authorList>
    </citation>
    <scope>NUCLEOTIDE SEQUENCE</scope>
    <source>
        <strain evidence="2">VTCC 930004</strain>
    </source>
</reference>
<evidence type="ECO:0000313" key="2">
    <source>
        <dbReference type="EMBL" id="KAJ2932991.1"/>
    </source>
</evidence>
<comment type="caution">
    <text evidence="2">The sequence shown here is derived from an EMBL/GenBank/DDBJ whole genome shotgun (WGS) entry which is preliminary data.</text>
</comment>
<sequence length="140" mass="14825">MNPISSSKLAPLTSALWRRRLASQSQRWIATTPSNLCPSPNESKSAPKQPSNAQYKVTDQTEGHLRDPKNVKGDPQNEAAAVGRDVKTKGSGSPLDTASAEHGEKQTKPKKGTGKGNPEGVGFVEQVGSGSGSAEKFEKK</sequence>
<feature type="non-terminal residue" evidence="2">
    <location>
        <position position="140"/>
    </location>
</feature>
<proteinExistence type="predicted"/>
<dbReference type="OrthoDB" id="2687798at2759"/>
<evidence type="ECO:0000256" key="1">
    <source>
        <dbReference type="SAM" id="MobiDB-lite"/>
    </source>
</evidence>
<feature type="compositionally biased region" description="Polar residues" evidence="1">
    <location>
        <begin position="23"/>
        <end position="58"/>
    </location>
</feature>
<name>A0A9W8MJI6_9AGAR</name>
<evidence type="ECO:0000313" key="3">
    <source>
        <dbReference type="Proteomes" id="UP001140091"/>
    </source>
</evidence>
<accession>A0A9W8MJI6</accession>
<dbReference type="Proteomes" id="UP001140091">
    <property type="component" value="Unassembled WGS sequence"/>
</dbReference>
<gene>
    <name evidence="2" type="ORF">H1R20_g4091</name>
</gene>
<organism evidence="2 3">
    <name type="scientific">Candolleomyces eurysporus</name>
    <dbReference type="NCBI Taxonomy" id="2828524"/>
    <lineage>
        <taxon>Eukaryota</taxon>
        <taxon>Fungi</taxon>
        <taxon>Dikarya</taxon>
        <taxon>Basidiomycota</taxon>
        <taxon>Agaricomycotina</taxon>
        <taxon>Agaricomycetes</taxon>
        <taxon>Agaricomycetidae</taxon>
        <taxon>Agaricales</taxon>
        <taxon>Agaricineae</taxon>
        <taxon>Psathyrellaceae</taxon>
        <taxon>Candolleomyces</taxon>
    </lineage>
</organism>
<protein>
    <submittedName>
        <fullName evidence="2">Uncharacterized protein</fullName>
    </submittedName>
</protein>